<dbReference type="InterPro" id="IPR001482">
    <property type="entry name" value="T2SS/T4SS_dom"/>
</dbReference>
<dbReference type="PROSITE" id="PS00662">
    <property type="entry name" value="T2SP_E"/>
    <property type="match status" value="1"/>
</dbReference>
<feature type="domain" description="Bacterial type II secretion system protein E" evidence="4">
    <location>
        <begin position="365"/>
        <end position="379"/>
    </location>
</feature>
<dbReference type="GO" id="GO:0005886">
    <property type="term" value="C:plasma membrane"/>
    <property type="evidence" value="ECO:0007669"/>
    <property type="project" value="TreeGrafter"/>
</dbReference>
<dbReference type="Gene3D" id="3.40.50.300">
    <property type="entry name" value="P-loop containing nucleotide triphosphate hydrolases"/>
    <property type="match status" value="1"/>
</dbReference>
<keyword evidence="2" id="KW-0547">Nucleotide-binding</keyword>
<evidence type="ECO:0000313" key="6">
    <source>
        <dbReference type="Proteomes" id="UP000267841"/>
    </source>
</evidence>
<dbReference type="AlphaFoldDB" id="A0A497XSL7"/>
<dbReference type="InterPro" id="IPR027417">
    <property type="entry name" value="P-loop_NTPase"/>
</dbReference>
<dbReference type="PANTHER" id="PTHR30258">
    <property type="entry name" value="TYPE II SECRETION SYSTEM PROTEIN GSPE-RELATED"/>
    <property type="match status" value="1"/>
</dbReference>
<evidence type="ECO:0000256" key="3">
    <source>
        <dbReference type="ARBA" id="ARBA00022840"/>
    </source>
</evidence>
<keyword evidence="6" id="KW-1185">Reference proteome</keyword>
<dbReference type="SUPFAM" id="SSF52540">
    <property type="entry name" value="P-loop containing nucleoside triphosphate hydrolases"/>
    <property type="match status" value="1"/>
</dbReference>
<dbReference type="SMART" id="SM00382">
    <property type="entry name" value="AAA"/>
    <property type="match status" value="1"/>
</dbReference>
<dbReference type="RefSeq" id="WP_121009255.1">
    <property type="nucleotide sequence ID" value="NZ_RCCJ01000001.1"/>
</dbReference>
<comment type="caution">
    <text evidence="5">The sequence shown here is derived from an EMBL/GenBank/DDBJ whole genome shotgun (WGS) entry which is preliminary data.</text>
</comment>
<protein>
    <submittedName>
        <fullName evidence="5">Type IV pilus assembly protein PilB</fullName>
    </submittedName>
</protein>
<dbReference type="Pfam" id="PF00437">
    <property type="entry name" value="T2SSE"/>
    <property type="match status" value="1"/>
</dbReference>
<comment type="similarity">
    <text evidence="1">Belongs to the GSP E family.</text>
</comment>
<accession>A0A497XSL7</accession>
<evidence type="ECO:0000256" key="2">
    <source>
        <dbReference type="ARBA" id="ARBA00022741"/>
    </source>
</evidence>
<dbReference type="FunFam" id="3.40.50.300:FF:000398">
    <property type="entry name" value="Type IV pilus assembly ATPase PilB"/>
    <property type="match status" value="1"/>
</dbReference>
<dbReference type="Proteomes" id="UP000267841">
    <property type="component" value="Unassembled WGS sequence"/>
</dbReference>
<keyword evidence="3" id="KW-0067">ATP-binding</keyword>
<dbReference type="OrthoDB" id="9765501at2"/>
<dbReference type="GO" id="GO:0005524">
    <property type="term" value="F:ATP binding"/>
    <property type="evidence" value="ECO:0007669"/>
    <property type="project" value="UniProtKB-KW"/>
</dbReference>
<dbReference type="InterPro" id="IPR037257">
    <property type="entry name" value="T2SS_E_N_sf"/>
</dbReference>
<evidence type="ECO:0000313" key="5">
    <source>
        <dbReference type="EMBL" id="RLJ70122.1"/>
    </source>
</evidence>
<proteinExistence type="inferred from homology"/>
<reference evidence="5 6" key="1">
    <citation type="submission" date="2018-10" db="EMBL/GenBank/DDBJ databases">
        <title>Genomic Encyclopedia of Archaeal and Bacterial Type Strains, Phase II (KMG-II): from individual species to whole genera.</title>
        <authorList>
            <person name="Goeker M."/>
        </authorList>
    </citation>
    <scope>NUCLEOTIDE SEQUENCE [LARGE SCALE GENOMIC DNA]</scope>
    <source>
        <strain evidence="5 6">DSM 16510</strain>
    </source>
</reference>
<dbReference type="Gene3D" id="3.30.450.90">
    <property type="match status" value="1"/>
</dbReference>
<dbReference type="GO" id="GO:0016887">
    <property type="term" value="F:ATP hydrolysis activity"/>
    <property type="evidence" value="ECO:0007669"/>
    <property type="project" value="TreeGrafter"/>
</dbReference>
<dbReference type="Gene3D" id="3.30.300.160">
    <property type="entry name" value="Type II secretion system, protein E, N-terminal domain"/>
    <property type="match status" value="1"/>
</dbReference>
<evidence type="ECO:0000256" key="1">
    <source>
        <dbReference type="ARBA" id="ARBA00006611"/>
    </source>
</evidence>
<sequence length="552" mass="62274">MARKRLGELLEELGYLTGDQLEVALDVQKLNGKSLGNILIDLSFVSPSELAQAIAYQAGKEFIDLSLYSPSLEALKLIDRLTAKQLEVLPLSVEERKLKLAVSDPFNVNIVDLVRRRTGLDVEIYVSDKESILRSIEIYYEQLEKPLEEQIEDIIKKASAGEADIPKLVDLILNEGIIERATDVHISPETSASHVFYRIDGVLHHYFSLPRDIHPSIVSRVKIMSGMDISEQRLPQDGGFSYTFLGESYDVRSSTLPTAYGENVVMRLLPKNLSLFNLRNLGFEEDILQEFEEVISKPYGMILVTGPTGSGKTTTLYASLRRINSLRKNILTVEDPIEYRFPFIKQTQVNEKAGYTFARAVRHFLRQDPDVILIGEIRDEETAEMAVRAAITGHLVLSTLHTNDAVSTIPRLIDLKVKEYMVASGVLAISAQRLIRKICMFCKEEYRTTREELKRFGFSEESLDKYLEGDEVTLHRGRGCEHCRGTGYLGRLSVVELLKIDEEIGDMIVRGYPPLAILQRAKEKGMRTLKEDGLLKVLKGITTPEEVKRVVG</sequence>
<gene>
    <name evidence="5" type="ORF">BCF55_0386</name>
</gene>
<dbReference type="CDD" id="cd01129">
    <property type="entry name" value="PulE-GspE-like"/>
    <property type="match status" value="1"/>
</dbReference>
<dbReference type="InterPro" id="IPR003593">
    <property type="entry name" value="AAA+_ATPase"/>
</dbReference>
<dbReference type="SUPFAM" id="SSF160246">
    <property type="entry name" value="EspE N-terminal domain-like"/>
    <property type="match status" value="1"/>
</dbReference>
<evidence type="ECO:0000259" key="4">
    <source>
        <dbReference type="PROSITE" id="PS00662"/>
    </source>
</evidence>
<dbReference type="InterPro" id="IPR007831">
    <property type="entry name" value="T2SS_GspE_N"/>
</dbReference>
<dbReference type="Pfam" id="PF05157">
    <property type="entry name" value="MshEN"/>
    <property type="match status" value="1"/>
</dbReference>
<organism evidence="5 6">
    <name type="scientific">Hydrogenivirga caldilitoris</name>
    <dbReference type="NCBI Taxonomy" id="246264"/>
    <lineage>
        <taxon>Bacteria</taxon>
        <taxon>Pseudomonadati</taxon>
        <taxon>Aquificota</taxon>
        <taxon>Aquificia</taxon>
        <taxon>Aquificales</taxon>
        <taxon>Aquificaceae</taxon>
        <taxon>Hydrogenivirga</taxon>
    </lineage>
</organism>
<dbReference type="PANTHER" id="PTHR30258:SF1">
    <property type="entry name" value="PROTEIN TRANSPORT PROTEIN HOFB HOMOLOG"/>
    <property type="match status" value="1"/>
</dbReference>
<dbReference type="EMBL" id="RCCJ01000001">
    <property type="protein sequence ID" value="RLJ70122.1"/>
    <property type="molecule type" value="Genomic_DNA"/>
</dbReference>
<name>A0A497XSL7_9AQUI</name>